<dbReference type="CDD" id="cd07197">
    <property type="entry name" value="nitrilase"/>
    <property type="match status" value="1"/>
</dbReference>
<dbReference type="PANTHER" id="PTHR43674">
    <property type="entry name" value="NITRILASE C965.09-RELATED"/>
    <property type="match status" value="1"/>
</dbReference>
<reference evidence="4" key="1">
    <citation type="journal article" date="2019" name="Int. J. Syst. Evol. Microbiol.">
        <title>The Global Catalogue of Microorganisms (GCM) 10K type strain sequencing project: providing services to taxonomists for standard genome sequencing and annotation.</title>
        <authorList>
            <consortium name="The Broad Institute Genomics Platform"/>
            <consortium name="The Broad Institute Genome Sequencing Center for Infectious Disease"/>
            <person name="Wu L."/>
            <person name="Ma J."/>
        </authorList>
    </citation>
    <scope>NUCLEOTIDE SEQUENCE [LARGE SCALE GENOMIC DNA]</scope>
    <source>
        <strain evidence="4">CCM 8749</strain>
    </source>
</reference>
<evidence type="ECO:0000313" key="4">
    <source>
        <dbReference type="Proteomes" id="UP001596250"/>
    </source>
</evidence>
<keyword evidence="1 3" id="KW-0378">Hydrolase</keyword>
<dbReference type="EMBL" id="JBHSQV010000187">
    <property type="protein sequence ID" value="MFC5989131.1"/>
    <property type="molecule type" value="Genomic_DNA"/>
</dbReference>
<dbReference type="PANTHER" id="PTHR43674:SF2">
    <property type="entry name" value="BETA-UREIDOPROPIONASE"/>
    <property type="match status" value="1"/>
</dbReference>
<dbReference type="GO" id="GO:0016787">
    <property type="term" value="F:hydrolase activity"/>
    <property type="evidence" value="ECO:0007669"/>
    <property type="project" value="UniProtKB-KW"/>
</dbReference>
<evidence type="ECO:0000256" key="1">
    <source>
        <dbReference type="ARBA" id="ARBA00022801"/>
    </source>
</evidence>
<accession>A0ABW1IVU5</accession>
<organism evidence="3 4">
    <name type="scientific">Marinicrinis lubricantis</name>
    <dbReference type="NCBI Taxonomy" id="2086470"/>
    <lineage>
        <taxon>Bacteria</taxon>
        <taxon>Bacillati</taxon>
        <taxon>Bacillota</taxon>
        <taxon>Bacilli</taxon>
        <taxon>Bacillales</taxon>
        <taxon>Paenibacillaceae</taxon>
    </lineage>
</organism>
<dbReference type="RefSeq" id="WP_379896694.1">
    <property type="nucleotide sequence ID" value="NZ_CBCSCT010000002.1"/>
</dbReference>
<dbReference type="SUPFAM" id="SSF56317">
    <property type="entry name" value="Carbon-nitrogen hydrolase"/>
    <property type="match status" value="1"/>
</dbReference>
<gene>
    <name evidence="3" type="ORF">ACFPXP_22225</name>
</gene>
<feature type="domain" description="CN hydrolase" evidence="2">
    <location>
        <begin position="7"/>
        <end position="256"/>
    </location>
</feature>
<proteinExistence type="predicted"/>
<dbReference type="InterPro" id="IPR036526">
    <property type="entry name" value="C-N_Hydrolase_sf"/>
</dbReference>
<name>A0ABW1IVU5_9BACL</name>
<dbReference type="PROSITE" id="PS50263">
    <property type="entry name" value="CN_HYDROLASE"/>
    <property type="match status" value="1"/>
</dbReference>
<keyword evidence="4" id="KW-1185">Reference proteome</keyword>
<dbReference type="Proteomes" id="UP001596250">
    <property type="component" value="Unassembled WGS sequence"/>
</dbReference>
<sequence>MKQQSALKIALIQMRSEKADIDHNLSSMRKYISESSANGADFICFPEMNITGYIDPAKYTDAIISIDHPAVSEVVKLSDIYSSCVISGFVEHNPGGKPYINQFVAYNGKLLGSYRKKTIKDDEEKWFSPGDQQPIFTVSGLTFGLSVCADIDDPKIFAEYAQKGATIVFESAAPGLYGEQETRNWYSGFHWWRSNCMDKLGKYAADHSLYIGVATQAGRTIDEDFPGGGYLFDPLGRCTAETRDWSEGILYSSITI</sequence>
<evidence type="ECO:0000313" key="3">
    <source>
        <dbReference type="EMBL" id="MFC5989131.1"/>
    </source>
</evidence>
<dbReference type="Pfam" id="PF00795">
    <property type="entry name" value="CN_hydrolase"/>
    <property type="match status" value="1"/>
</dbReference>
<dbReference type="InterPro" id="IPR050345">
    <property type="entry name" value="Aliph_Amidase/BUP"/>
</dbReference>
<dbReference type="InterPro" id="IPR003010">
    <property type="entry name" value="C-N_Hydrolase"/>
</dbReference>
<comment type="caution">
    <text evidence="3">The sequence shown here is derived from an EMBL/GenBank/DDBJ whole genome shotgun (WGS) entry which is preliminary data.</text>
</comment>
<dbReference type="Gene3D" id="3.60.110.10">
    <property type="entry name" value="Carbon-nitrogen hydrolase"/>
    <property type="match status" value="1"/>
</dbReference>
<evidence type="ECO:0000259" key="2">
    <source>
        <dbReference type="PROSITE" id="PS50263"/>
    </source>
</evidence>
<protein>
    <submittedName>
        <fullName evidence="3">Carbon-nitrogen hydrolase family protein</fullName>
    </submittedName>
</protein>